<evidence type="ECO:0008006" key="3">
    <source>
        <dbReference type="Google" id="ProtNLM"/>
    </source>
</evidence>
<sequence length="123" mass="14105">MGRSVHFGKTDFTLRLTGLHTLLALKSTITLPYQSIKHVEVGSFVPPKWMLRMPGTSFGPSNIYEGSFQHRNEWYFLSFSQTDSLLILEVEGHVKYQHVIVQLENPTEVAATLRNYLREQKAP</sequence>
<dbReference type="KEGG" id="bfm:BP422_06225"/>
<dbReference type="EMBL" id="CP018145">
    <property type="protein sequence ID" value="ASJ53179.1"/>
    <property type="molecule type" value="Genomic_DNA"/>
</dbReference>
<evidence type="ECO:0000313" key="2">
    <source>
        <dbReference type="Proteomes" id="UP000197781"/>
    </source>
</evidence>
<proteinExistence type="predicted"/>
<dbReference type="AlphaFoldDB" id="A0A220ME32"/>
<organism evidence="1 2">
    <name type="scientific">Brevibacillus formosus</name>
    <dbReference type="NCBI Taxonomy" id="54913"/>
    <lineage>
        <taxon>Bacteria</taxon>
        <taxon>Bacillati</taxon>
        <taxon>Bacillota</taxon>
        <taxon>Bacilli</taxon>
        <taxon>Bacillales</taxon>
        <taxon>Paenibacillaceae</taxon>
        <taxon>Brevibacillus</taxon>
    </lineage>
</organism>
<dbReference type="Proteomes" id="UP000197781">
    <property type="component" value="Chromosome"/>
</dbReference>
<name>A0A220ME32_9BACL</name>
<gene>
    <name evidence="1" type="ORF">BP422_06225</name>
</gene>
<reference evidence="1 2" key="1">
    <citation type="submission" date="2016-11" db="EMBL/GenBank/DDBJ databases">
        <authorList>
            <person name="Jaros S."/>
            <person name="Januszkiewicz K."/>
            <person name="Wedrychowicz H."/>
        </authorList>
    </citation>
    <scope>NUCLEOTIDE SEQUENCE [LARGE SCALE GENOMIC DNA]</scope>
    <source>
        <strain evidence="1 2">NF2</strain>
    </source>
</reference>
<protein>
    <recommendedName>
        <fullName evidence="3">Bacterial Pleckstrin homology domain-containing protein</fullName>
    </recommendedName>
</protein>
<evidence type="ECO:0000313" key="1">
    <source>
        <dbReference type="EMBL" id="ASJ53179.1"/>
    </source>
</evidence>
<dbReference type="RefSeq" id="WP_088907023.1">
    <property type="nucleotide sequence ID" value="NZ_CP018145.1"/>
</dbReference>
<accession>A0A220ME32</accession>